<keyword evidence="2" id="KW-1185">Reference proteome</keyword>
<feature type="non-terminal residue" evidence="1">
    <location>
        <position position="1"/>
    </location>
</feature>
<dbReference type="EMBL" id="KL447482">
    <property type="protein sequence ID" value="KFO74132.1"/>
    <property type="molecule type" value="Genomic_DNA"/>
</dbReference>
<dbReference type="Gene3D" id="1.10.287.210">
    <property type="match status" value="1"/>
</dbReference>
<name>A0A091GJ07_CUCCA</name>
<dbReference type="AlphaFoldDB" id="A0A091GJ07"/>
<gene>
    <name evidence="1" type="ORF">N303_06967</name>
</gene>
<reference evidence="1 2" key="1">
    <citation type="submission" date="2014-04" db="EMBL/GenBank/DDBJ databases">
        <title>Genome evolution of avian class.</title>
        <authorList>
            <person name="Zhang G."/>
            <person name="Li C."/>
        </authorList>
    </citation>
    <scope>NUCLEOTIDE SEQUENCE [LARGE SCALE GENOMIC DNA]</scope>
    <source>
        <strain evidence="1">BGI_N303</strain>
    </source>
</reference>
<organism evidence="1 2">
    <name type="scientific">Cuculus canorus</name>
    <name type="common">Common cuckoo</name>
    <dbReference type="NCBI Taxonomy" id="55661"/>
    <lineage>
        <taxon>Eukaryota</taxon>
        <taxon>Metazoa</taxon>
        <taxon>Chordata</taxon>
        <taxon>Craniata</taxon>
        <taxon>Vertebrata</taxon>
        <taxon>Euteleostomi</taxon>
        <taxon>Archelosauria</taxon>
        <taxon>Archosauria</taxon>
        <taxon>Dinosauria</taxon>
        <taxon>Saurischia</taxon>
        <taxon>Theropoda</taxon>
        <taxon>Coelurosauria</taxon>
        <taxon>Aves</taxon>
        <taxon>Neognathae</taxon>
        <taxon>Neoaves</taxon>
        <taxon>Otidimorphae</taxon>
        <taxon>Cuculiformes</taxon>
        <taxon>Cuculidae</taxon>
        <taxon>Cuculus</taxon>
    </lineage>
</organism>
<evidence type="ECO:0000313" key="1">
    <source>
        <dbReference type="EMBL" id="KFO74132.1"/>
    </source>
</evidence>
<evidence type="ECO:0000313" key="2">
    <source>
        <dbReference type="Proteomes" id="UP000053760"/>
    </source>
</evidence>
<dbReference type="SUPFAM" id="SSF58069">
    <property type="entry name" value="Virus ectodomain"/>
    <property type="match status" value="1"/>
</dbReference>
<proteinExistence type="predicted"/>
<feature type="non-terminal residue" evidence="1">
    <location>
        <position position="52"/>
    </location>
</feature>
<accession>A0A091GJ07</accession>
<sequence length="52" mass="5969">FLLLAQGHECEDFECLCCMNLSDHSKSIFKQLQELKALTVKLKHSNIGFGNW</sequence>
<protein>
    <submittedName>
        <fullName evidence="1">Uncharacterized protein</fullName>
    </submittedName>
</protein>
<dbReference type="Proteomes" id="UP000053760">
    <property type="component" value="Unassembled WGS sequence"/>
</dbReference>